<feature type="domain" description="Amidohydrolase-related" evidence="2">
    <location>
        <begin position="40"/>
        <end position="267"/>
    </location>
</feature>
<keyword evidence="1" id="KW-0456">Lyase</keyword>
<organism evidence="3 4">
    <name type="scientific">Amycolatopsis endophytica</name>
    <dbReference type="NCBI Taxonomy" id="860233"/>
    <lineage>
        <taxon>Bacteria</taxon>
        <taxon>Bacillati</taxon>
        <taxon>Actinomycetota</taxon>
        <taxon>Actinomycetes</taxon>
        <taxon>Pseudonocardiales</taxon>
        <taxon>Pseudonocardiaceae</taxon>
        <taxon>Amycolatopsis</taxon>
    </lineage>
</organism>
<evidence type="ECO:0000313" key="3">
    <source>
        <dbReference type="EMBL" id="NYI90043.1"/>
    </source>
</evidence>
<comment type="caution">
    <text evidence="3">The sequence shown here is derived from an EMBL/GenBank/DDBJ whole genome shotgun (WGS) entry which is preliminary data.</text>
</comment>
<dbReference type="InterPro" id="IPR032465">
    <property type="entry name" value="ACMSD"/>
</dbReference>
<reference evidence="3 4" key="1">
    <citation type="submission" date="2020-07" db="EMBL/GenBank/DDBJ databases">
        <title>Sequencing the genomes of 1000 actinobacteria strains.</title>
        <authorList>
            <person name="Klenk H.-P."/>
        </authorList>
    </citation>
    <scope>NUCLEOTIDE SEQUENCE [LARGE SCALE GENOMIC DNA]</scope>
    <source>
        <strain evidence="3 4">DSM 104006</strain>
    </source>
</reference>
<evidence type="ECO:0000259" key="2">
    <source>
        <dbReference type="Pfam" id="PF04909"/>
    </source>
</evidence>
<dbReference type="AlphaFoldDB" id="A0A853B4C5"/>
<dbReference type="PANTHER" id="PTHR21240:SF19">
    <property type="entry name" value="CATALYTIC_ HYDROLASE"/>
    <property type="match status" value="1"/>
</dbReference>
<dbReference type="PANTHER" id="PTHR21240">
    <property type="entry name" value="2-AMINO-3-CARBOXYLMUCONATE-6-SEMIALDEHYDE DECARBOXYLASE"/>
    <property type="match status" value="1"/>
</dbReference>
<sequence length="270" mass="29869">MADVVDVWMQQPNQHFMDQPWLASLLRWTGMSPRAPRLQATLDAMDEAGVRVGLLSAWHGPGGALISNDEVAEIVSAHPDRFAGVASVDLTDPVRAVREIRRCVRNGFVGVRVVPWLWNLPPNDRRYYPVYVACVEEDVPFCTQIGHTGPLCPSEPGRPIPYLDEVLLDFPDLVVVGGHVGYPWMAEVLSLVTKYPNFFVDTSAYAVHRLPAELVEFLRGRGRERVLFGSNYPMLTPAQALNRLAGLDLGATAAELFLGGNARRVFALPN</sequence>
<dbReference type="InterPro" id="IPR032466">
    <property type="entry name" value="Metal_Hydrolase"/>
</dbReference>
<dbReference type="SUPFAM" id="SSF51556">
    <property type="entry name" value="Metallo-dependent hydrolases"/>
    <property type="match status" value="1"/>
</dbReference>
<dbReference type="Pfam" id="PF04909">
    <property type="entry name" value="Amidohydro_2"/>
    <property type="match status" value="1"/>
</dbReference>
<dbReference type="GO" id="GO:0016787">
    <property type="term" value="F:hydrolase activity"/>
    <property type="evidence" value="ECO:0007669"/>
    <property type="project" value="InterPro"/>
</dbReference>
<protein>
    <recommendedName>
        <fullName evidence="2">Amidohydrolase-related domain-containing protein</fullName>
    </recommendedName>
</protein>
<name>A0A853B4C5_9PSEU</name>
<dbReference type="EMBL" id="JACCFK010000001">
    <property type="protein sequence ID" value="NYI90043.1"/>
    <property type="molecule type" value="Genomic_DNA"/>
</dbReference>
<dbReference type="RefSeq" id="WP_179774107.1">
    <property type="nucleotide sequence ID" value="NZ_JACCFK010000001.1"/>
</dbReference>
<dbReference type="Gene3D" id="3.20.20.140">
    <property type="entry name" value="Metal-dependent hydrolases"/>
    <property type="match status" value="1"/>
</dbReference>
<dbReference type="Proteomes" id="UP000549616">
    <property type="component" value="Unassembled WGS sequence"/>
</dbReference>
<dbReference type="InterPro" id="IPR006680">
    <property type="entry name" value="Amidohydro-rel"/>
</dbReference>
<proteinExistence type="predicted"/>
<evidence type="ECO:0000256" key="1">
    <source>
        <dbReference type="ARBA" id="ARBA00023239"/>
    </source>
</evidence>
<dbReference type="GO" id="GO:0016831">
    <property type="term" value="F:carboxy-lyase activity"/>
    <property type="evidence" value="ECO:0007669"/>
    <property type="project" value="InterPro"/>
</dbReference>
<gene>
    <name evidence="3" type="ORF">HNR02_003366</name>
</gene>
<keyword evidence="4" id="KW-1185">Reference proteome</keyword>
<accession>A0A853B4C5</accession>
<evidence type="ECO:0000313" key="4">
    <source>
        <dbReference type="Proteomes" id="UP000549616"/>
    </source>
</evidence>